<dbReference type="OrthoDB" id="21144at2759"/>
<comment type="caution">
    <text evidence="2">The sequence shown here is derived from an EMBL/GenBank/DDBJ whole genome shotgun (WGS) entry which is preliminary data.</text>
</comment>
<dbReference type="AlphaFoldDB" id="A0A8S9ZGA9"/>
<protein>
    <submittedName>
        <fullName evidence="2">Uncharacterized protein</fullName>
    </submittedName>
</protein>
<evidence type="ECO:0000256" key="1">
    <source>
        <dbReference type="SAM" id="MobiDB-lite"/>
    </source>
</evidence>
<feature type="compositionally biased region" description="Low complexity" evidence="1">
    <location>
        <begin position="60"/>
        <end position="79"/>
    </location>
</feature>
<reference evidence="2" key="1">
    <citation type="journal article" date="2020" name="Ecol. Evol.">
        <title>Genome structure and content of the rice root-knot nematode (Meloidogyne graminicola).</title>
        <authorList>
            <person name="Phan N.T."/>
            <person name="Danchin E.G.J."/>
            <person name="Klopp C."/>
            <person name="Perfus-Barbeoch L."/>
            <person name="Kozlowski D.K."/>
            <person name="Koutsovoulos G.D."/>
            <person name="Lopez-Roques C."/>
            <person name="Bouchez O."/>
            <person name="Zahm M."/>
            <person name="Besnard G."/>
            <person name="Bellafiore S."/>
        </authorList>
    </citation>
    <scope>NUCLEOTIDE SEQUENCE</scope>
    <source>
        <strain evidence="2">VN-18</strain>
    </source>
</reference>
<sequence>MNLRRMSDCIVISPSDMIVIDYPDVQRITVHLHNNSDNIINQSGNQSVISNTSFQSYEGPSSSSLSSSPLTTGTPSHSLLVRRQSGDNSGWKGNNHPGIKIMTLASPTSQRSSVPIPHRHQQQQYSNKYPHHRIPPNIPTSSNQQLFCHQHNNNSSLYHQQQQSSIQQIPITNSPAFCHRVPSPAPTFSSSIKDNITSLTQLYFIFSR</sequence>
<gene>
    <name evidence="2" type="ORF">Mgra_00008280</name>
</gene>
<keyword evidence="3" id="KW-1185">Reference proteome</keyword>
<feature type="region of interest" description="Disordered" evidence="1">
    <location>
        <begin position="51"/>
        <end position="101"/>
    </location>
</feature>
<accession>A0A8S9ZGA9</accession>
<dbReference type="Proteomes" id="UP000605970">
    <property type="component" value="Unassembled WGS sequence"/>
</dbReference>
<organism evidence="2 3">
    <name type="scientific">Meloidogyne graminicola</name>
    <dbReference type="NCBI Taxonomy" id="189291"/>
    <lineage>
        <taxon>Eukaryota</taxon>
        <taxon>Metazoa</taxon>
        <taxon>Ecdysozoa</taxon>
        <taxon>Nematoda</taxon>
        <taxon>Chromadorea</taxon>
        <taxon>Rhabditida</taxon>
        <taxon>Tylenchina</taxon>
        <taxon>Tylenchomorpha</taxon>
        <taxon>Tylenchoidea</taxon>
        <taxon>Meloidogynidae</taxon>
        <taxon>Meloidogyninae</taxon>
        <taxon>Meloidogyne</taxon>
    </lineage>
</organism>
<proteinExistence type="predicted"/>
<name>A0A8S9ZGA9_9BILA</name>
<feature type="non-terminal residue" evidence="2">
    <location>
        <position position="208"/>
    </location>
</feature>
<evidence type="ECO:0000313" key="3">
    <source>
        <dbReference type="Proteomes" id="UP000605970"/>
    </source>
</evidence>
<dbReference type="EMBL" id="JABEBT010000105">
    <property type="protein sequence ID" value="KAF7632354.1"/>
    <property type="molecule type" value="Genomic_DNA"/>
</dbReference>
<evidence type="ECO:0000313" key="2">
    <source>
        <dbReference type="EMBL" id="KAF7632354.1"/>
    </source>
</evidence>